<evidence type="ECO:0000313" key="2">
    <source>
        <dbReference type="EMBL" id="ETI35114.1"/>
    </source>
</evidence>
<protein>
    <recommendedName>
        <fullName evidence="1">Temptin Cys/Cys disulfide domain-containing protein</fullName>
    </recommendedName>
</protein>
<proteinExistence type="predicted"/>
<dbReference type="InterPro" id="IPR055313">
    <property type="entry name" value="Temptin-like"/>
</dbReference>
<evidence type="ECO:0000313" key="3">
    <source>
        <dbReference type="Proteomes" id="UP000018721"/>
    </source>
</evidence>
<dbReference type="PANTHER" id="PTHR34737">
    <property type="entry name" value="EF-HAND DOMAIN-CONTAINING PROTEIN"/>
    <property type="match status" value="1"/>
</dbReference>
<evidence type="ECO:0000259" key="1">
    <source>
        <dbReference type="Pfam" id="PF24784"/>
    </source>
</evidence>
<dbReference type="Proteomes" id="UP000018721">
    <property type="component" value="Unassembled WGS sequence"/>
</dbReference>
<dbReference type="InterPro" id="IPR057626">
    <property type="entry name" value="S-S_Temptin"/>
</dbReference>
<reference evidence="2 3" key="1">
    <citation type="submission" date="2013-11" db="EMBL/GenBank/DDBJ databases">
        <title>The Genome Sequence of Phytophthora parasitica P1569.</title>
        <authorList>
            <consortium name="The Broad Institute Genomics Platform"/>
            <person name="Russ C."/>
            <person name="Tyler B."/>
            <person name="Panabieres F."/>
            <person name="Shan W."/>
            <person name="Tripathy S."/>
            <person name="Grunwald N."/>
            <person name="Machado M."/>
            <person name="Johnson C.S."/>
            <person name="Arredondo F."/>
            <person name="Hong C."/>
            <person name="Coffey M."/>
            <person name="Young S.K."/>
            <person name="Zeng Q."/>
            <person name="Gargeya S."/>
            <person name="Fitzgerald M."/>
            <person name="Abouelleil A."/>
            <person name="Alvarado L."/>
            <person name="Chapman S.B."/>
            <person name="Gainer-Dewar J."/>
            <person name="Goldberg J."/>
            <person name="Griggs A."/>
            <person name="Gujja S."/>
            <person name="Hansen M."/>
            <person name="Howarth C."/>
            <person name="Imamovic A."/>
            <person name="Ireland A."/>
            <person name="Larimer J."/>
            <person name="McCowan C."/>
            <person name="Murphy C."/>
            <person name="Pearson M."/>
            <person name="Poon T.W."/>
            <person name="Priest M."/>
            <person name="Roberts A."/>
            <person name="Saif S."/>
            <person name="Shea T."/>
            <person name="Sykes S."/>
            <person name="Wortman J."/>
            <person name="Nusbaum C."/>
            <person name="Birren B."/>
        </authorList>
    </citation>
    <scope>NUCLEOTIDE SEQUENCE [LARGE SCALE GENOMIC DNA]</scope>
    <source>
        <strain evidence="2 3">P1569</strain>
    </source>
</reference>
<dbReference type="HOGENOM" id="CLU_2627323_0_0_1"/>
<accession>V9E7Q5</accession>
<keyword evidence="3" id="KW-1185">Reference proteome</keyword>
<sequence length="78" mass="8521">MAVDLIMNLVKTSSTLGKLWTKKLCEADSDSDGQTIGQELGDPCCEWNDETVSTPRCLKELLILAMPKASQTKQCGKC</sequence>
<gene>
    <name evidence="2" type="ORF">F443_18493</name>
</gene>
<feature type="domain" description="Temptin Cys/Cys disulfide" evidence="1">
    <location>
        <begin position="15"/>
        <end position="52"/>
    </location>
</feature>
<dbReference type="AlphaFoldDB" id="V9E7Q5"/>
<name>V9E7Q5_PHYNI</name>
<comment type="caution">
    <text evidence="2">The sequence shown here is derived from an EMBL/GenBank/DDBJ whole genome shotgun (WGS) entry which is preliminary data.</text>
</comment>
<dbReference type="EMBL" id="ANIZ01003214">
    <property type="protein sequence ID" value="ETI35114.1"/>
    <property type="molecule type" value="Genomic_DNA"/>
</dbReference>
<organism evidence="2 3">
    <name type="scientific">Phytophthora nicotianae P1569</name>
    <dbReference type="NCBI Taxonomy" id="1317065"/>
    <lineage>
        <taxon>Eukaryota</taxon>
        <taxon>Sar</taxon>
        <taxon>Stramenopiles</taxon>
        <taxon>Oomycota</taxon>
        <taxon>Peronosporomycetes</taxon>
        <taxon>Peronosporales</taxon>
        <taxon>Peronosporaceae</taxon>
        <taxon>Phytophthora</taxon>
    </lineage>
</organism>
<dbReference type="Pfam" id="PF24784">
    <property type="entry name" value="Temptin_C"/>
    <property type="match status" value="1"/>
</dbReference>
<dbReference type="PANTHER" id="PTHR34737:SF2">
    <property type="entry name" value="EF-HAND DOMAIN-CONTAINING PROTEIN"/>
    <property type="match status" value="1"/>
</dbReference>